<dbReference type="Proteomes" id="UP000275078">
    <property type="component" value="Unassembled WGS sequence"/>
</dbReference>
<keyword evidence="2" id="KW-1185">Reference proteome</keyword>
<reference evidence="1 2" key="1">
    <citation type="journal article" date="2018" name="Nat. Ecol. Evol.">
        <title>Pezizomycetes genomes reveal the molecular basis of ectomycorrhizal truffle lifestyle.</title>
        <authorList>
            <person name="Murat C."/>
            <person name="Payen T."/>
            <person name="Noel B."/>
            <person name="Kuo A."/>
            <person name="Morin E."/>
            <person name="Chen J."/>
            <person name="Kohler A."/>
            <person name="Krizsan K."/>
            <person name="Balestrini R."/>
            <person name="Da Silva C."/>
            <person name="Montanini B."/>
            <person name="Hainaut M."/>
            <person name="Levati E."/>
            <person name="Barry K.W."/>
            <person name="Belfiori B."/>
            <person name="Cichocki N."/>
            <person name="Clum A."/>
            <person name="Dockter R.B."/>
            <person name="Fauchery L."/>
            <person name="Guy J."/>
            <person name="Iotti M."/>
            <person name="Le Tacon F."/>
            <person name="Lindquist E.A."/>
            <person name="Lipzen A."/>
            <person name="Malagnac F."/>
            <person name="Mello A."/>
            <person name="Molinier V."/>
            <person name="Miyauchi S."/>
            <person name="Poulain J."/>
            <person name="Riccioni C."/>
            <person name="Rubini A."/>
            <person name="Sitrit Y."/>
            <person name="Splivallo R."/>
            <person name="Traeger S."/>
            <person name="Wang M."/>
            <person name="Zifcakova L."/>
            <person name="Wipf D."/>
            <person name="Zambonelli A."/>
            <person name="Paolocci F."/>
            <person name="Nowrousian M."/>
            <person name="Ottonello S."/>
            <person name="Baldrian P."/>
            <person name="Spatafora J.W."/>
            <person name="Henrissat B."/>
            <person name="Nagy L.G."/>
            <person name="Aury J.M."/>
            <person name="Wincker P."/>
            <person name="Grigoriev I.V."/>
            <person name="Bonfante P."/>
            <person name="Martin F.M."/>
        </authorList>
    </citation>
    <scope>NUCLEOTIDE SEQUENCE [LARGE SCALE GENOMIC DNA]</scope>
    <source>
        <strain evidence="1 2">RN42</strain>
    </source>
</reference>
<dbReference type="EMBL" id="ML119695">
    <property type="protein sequence ID" value="RPA79764.1"/>
    <property type="molecule type" value="Genomic_DNA"/>
</dbReference>
<gene>
    <name evidence="1" type="ORF">BJ508DRAFT_308073</name>
</gene>
<evidence type="ECO:0000313" key="2">
    <source>
        <dbReference type="Proteomes" id="UP000275078"/>
    </source>
</evidence>
<sequence>MPCWRKTGEWGGVSLMILLRAKIRRNSSFFGTQGRWKLVGNGSGNGSFGDADSNWDAGKNQAPISLFVWSFGKRVRDVEDVTDRTEMTAELDGAKLLLKPLVLMYTHGGLQDRIIAVATFNVSVTLKTPGPEMPPGIDTFSLPSDAAGTPKIGTYYLLFRALLATEWASLQASFRAAIAVEIEAFLCSIVCVNRGQTAAVEASVAGGNPGPNWRGGDASNQEGNDGLLTVSRVPKFLEFWEGDGRIWCSKMTPLKPELSTWKNEHELRQVGRIEWFGRPKFGGKSRAKGVWCLVGINDGFDKVAGVLVLVGVPRATLAMRRNPPAEDKRVRRMAE</sequence>
<accession>A0A3N4IDE0</accession>
<protein>
    <submittedName>
        <fullName evidence="1">Uncharacterized protein</fullName>
    </submittedName>
</protein>
<proteinExistence type="predicted"/>
<dbReference type="AlphaFoldDB" id="A0A3N4IDE0"/>
<organism evidence="1 2">
    <name type="scientific">Ascobolus immersus RN42</name>
    <dbReference type="NCBI Taxonomy" id="1160509"/>
    <lineage>
        <taxon>Eukaryota</taxon>
        <taxon>Fungi</taxon>
        <taxon>Dikarya</taxon>
        <taxon>Ascomycota</taxon>
        <taxon>Pezizomycotina</taxon>
        <taxon>Pezizomycetes</taxon>
        <taxon>Pezizales</taxon>
        <taxon>Ascobolaceae</taxon>
        <taxon>Ascobolus</taxon>
    </lineage>
</organism>
<evidence type="ECO:0000313" key="1">
    <source>
        <dbReference type="EMBL" id="RPA79764.1"/>
    </source>
</evidence>
<name>A0A3N4IDE0_ASCIM</name>